<dbReference type="AlphaFoldDB" id="A0A1W2C6V3"/>
<proteinExistence type="predicted"/>
<accession>A0A1W2C6V3</accession>
<gene>
    <name evidence="1" type="ORF">SAMN04488101_103151</name>
</gene>
<organism evidence="1 2">
    <name type="scientific">Pedobacter nyackensis</name>
    <dbReference type="NCBI Taxonomy" id="475255"/>
    <lineage>
        <taxon>Bacteria</taxon>
        <taxon>Pseudomonadati</taxon>
        <taxon>Bacteroidota</taxon>
        <taxon>Sphingobacteriia</taxon>
        <taxon>Sphingobacteriales</taxon>
        <taxon>Sphingobacteriaceae</taxon>
        <taxon>Pedobacter</taxon>
    </lineage>
</organism>
<evidence type="ECO:0000313" key="2">
    <source>
        <dbReference type="Proteomes" id="UP000192678"/>
    </source>
</evidence>
<keyword evidence="2" id="KW-1185">Reference proteome</keyword>
<evidence type="ECO:0000313" key="1">
    <source>
        <dbReference type="EMBL" id="SMC80418.1"/>
    </source>
</evidence>
<dbReference type="Proteomes" id="UP000192678">
    <property type="component" value="Unassembled WGS sequence"/>
</dbReference>
<dbReference type="OrthoDB" id="745612at2"/>
<dbReference type="EMBL" id="FWYB01000003">
    <property type="protein sequence ID" value="SMC80418.1"/>
    <property type="molecule type" value="Genomic_DNA"/>
</dbReference>
<protein>
    <submittedName>
        <fullName evidence="1">Uncharacterized protein</fullName>
    </submittedName>
</protein>
<name>A0A1W2C6V3_9SPHI</name>
<reference evidence="1 2" key="1">
    <citation type="submission" date="2017-04" db="EMBL/GenBank/DDBJ databases">
        <authorList>
            <person name="Afonso C.L."/>
            <person name="Miller P.J."/>
            <person name="Scott M.A."/>
            <person name="Spackman E."/>
            <person name="Goraichik I."/>
            <person name="Dimitrov K.M."/>
            <person name="Suarez D.L."/>
            <person name="Swayne D.E."/>
        </authorList>
    </citation>
    <scope>NUCLEOTIDE SEQUENCE [LARGE SCALE GENOMIC DNA]</scope>
    <source>
        <strain evidence="1 2">DSM 19625</strain>
    </source>
</reference>
<sequence>MNYKKLLILSLMLCIGLAGKTQEIIRTNFMIEDYKKGIQEIELTFNNFIIGIDPEGKICFVEPLKRSVPNYWDDFEDNAVNGGKKIGDLDVTYYDNFDSAKSGKIKSIDGIPFDYYSNFDIHDKKGRLKSIGKIAFKYNNNFDIHDINGTLKSIGNIDIKYNNSFDIHDSKGTLKSVGPIKISWYNTFDNDALRGKIKSIRGNTRALHVTRVNNNSNP</sequence>
<dbReference type="RefSeq" id="WP_144009439.1">
    <property type="nucleotide sequence ID" value="NZ_FWYB01000003.1"/>
</dbReference>